<dbReference type="Proteomes" id="UP000595437">
    <property type="component" value="Chromosome 3"/>
</dbReference>
<gene>
    <name evidence="2" type="ORF">FKW44_004672</name>
</gene>
<name>A0A7T8HN06_CALRO</name>
<dbReference type="AlphaFoldDB" id="A0A7T8HN06"/>
<evidence type="ECO:0000313" key="3">
    <source>
        <dbReference type="Proteomes" id="UP000595437"/>
    </source>
</evidence>
<proteinExistence type="predicted"/>
<dbReference type="EMBL" id="CP045892">
    <property type="protein sequence ID" value="QQP52500.1"/>
    <property type="molecule type" value="Genomic_DNA"/>
</dbReference>
<evidence type="ECO:0000256" key="1">
    <source>
        <dbReference type="SAM" id="MobiDB-lite"/>
    </source>
</evidence>
<sequence length="76" mass="8372">MEKGNETCAVSEYKGAKGIQRRSTFTPKSQKQRTEETTGKECGNCGSCPSGQSNNAQLKQDVLQVRQKEPFRASMS</sequence>
<evidence type="ECO:0000313" key="2">
    <source>
        <dbReference type="EMBL" id="QQP52500.1"/>
    </source>
</evidence>
<feature type="region of interest" description="Disordered" evidence="1">
    <location>
        <begin position="1"/>
        <end position="42"/>
    </location>
</feature>
<reference evidence="3" key="1">
    <citation type="submission" date="2021-01" db="EMBL/GenBank/DDBJ databases">
        <title>Caligus Genome Assembly.</title>
        <authorList>
            <person name="Gallardo-Escarate C."/>
        </authorList>
    </citation>
    <scope>NUCLEOTIDE SEQUENCE [LARGE SCALE GENOMIC DNA]</scope>
</reference>
<keyword evidence="3" id="KW-1185">Reference proteome</keyword>
<accession>A0A7T8HN06</accession>
<organism evidence="2 3">
    <name type="scientific">Caligus rogercresseyi</name>
    <name type="common">Sea louse</name>
    <dbReference type="NCBI Taxonomy" id="217165"/>
    <lineage>
        <taxon>Eukaryota</taxon>
        <taxon>Metazoa</taxon>
        <taxon>Ecdysozoa</taxon>
        <taxon>Arthropoda</taxon>
        <taxon>Crustacea</taxon>
        <taxon>Multicrustacea</taxon>
        <taxon>Hexanauplia</taxon>
        <taxon>Copepoda</taxon>
        <taxon>Siphonostomatoida</taxon>
        <taxon>Caligidae</taxon>
        <taxon>Caligus</taxon>
    </lineage>
</organism>
<protein>
    <submittedName>
        <fullName evidence="2">Uncharacterized protein</fullName>
    </submittedName>
</protein>